<gene>
    <name evidence="1" type="primary">CXorf57</name>
</gene>
<reference evidence="1" key="1">
    <citation type="journal article" date="2013" name="Genome Biol. Evol.">
        <title>Punctuated emergences of genetic and phenotypic innovations in eumetazoan, bilaterian, euteleostome, and hominidae ancestors.</title>
        <authorList>
            <person name="Wenger Y."/>
            <person name="Galliot B."/>
        </authorList>
    </citation>
    <scope>NUCLEOTIDE SEQUENCE</scope>
    <source>
        <tissue evidence="1">Whole animals</tissue>
    </source>
</reference>
<dbReference type="Gene3D" id="2.40.50.140">
    <property type="entry name" value="Nucleic acid-binding proteins"/>
    <property type="match status" value="1"/>
</dbReference>
<dbReference type="PANTHER" id="PTHR14944:SF2">
    <property type="entry name" value="RPA-RELATED PROTEIN RADX"/>
    <property type="match status" value="1"/>
</dbReference>
<proteinExistence type="evidence at transcript level"/>
<protein>
    <submittedName>
        <fullName evidence="1">Uncharacterized protein CXorf57</fullName>
    </submittedName>
</protein>
<dbReference type="GO" id="GO:0003697">
    <property type="term" value="F:single-stranded DNA binding"/>
    <property type="evidence" value="ECO:0007669"/>
    <property type="project" value="InterPro"/>
</dbReference>
<dbReference type="OMA" id="NIERYIC"/>
<accession>T2MBC5</accession>
<dbReference type="PANTHER" id="PTHR14944">
    <property type="entry name" value="RPA-RELATED PROTEIN RADX"/>
    <property type="match status" value="1"/>
</dbReference>
<dbReference type="Pfam" id="PF17659">
    <property type="entry name" value="RADX"/>
    <property type="match status" value="1"/>
</dbReference>
<dbReference type="AlphaFoldDB" id="T2MBC5"/>
<sequence>MEEDEENSIKKFSAVVKNIERYICNKSFILKDISPNTDVFDVTLRTKLRQGKFILHPSLNNIINRRLLKINSYVIVTKYNIYADEMGFYANKSVYIIKEIKVLDFEGNDTLPSDENFPVNAFFSSKPLASLQGYYMHFYINEECYGIIWKENNLKIMEPNILLSIDQLNIQYVNKKIFKPYHPVYGTVITKSRLTYYGKKCPSVKCPYLFSIEIESNSVSCSVSFWSTSCFSFFKSIKVGQVLVFKNYSIRKRYGIRSNTVFSCSKSADIELTINPENPEGEVGLSSHKPSVILYRFKTSLNKHKVVNEQIYDVVGVVVYIGRPQREVANPEKSESVSFWSFRWIELKTDKNGSSIEVKLYFCSQSNLIDSLMIGNIFIGTRLLCKIDVIEIGGKQNQYSYFTSTKESQFYKFDKDWKCEDLMDLPFSYCSEVIDVFLLTKDLNSMNTVLQNGYTGGWYSYPPLPDTLRGLKAFLSPDLMVHSLDDLSTLVKKLHFYQSTYVCVFSSIASVEVVQKNINPYICSQKVLNEKYSPNSTSRLTVLGNPDISQQDIDDFLGISHHNDVLDIFLRLYLVDDENKCIYVYFKPILGSKDCTFVEMLSGHSIMYEQLNNKDKFCKKLLDVPLEQRFLFYLDVYYYGNERTELVVNKAYVLPS</sequence>
<dbReference type="InterPro" id="IPR040893">
    <property type="entry name" value="RADX"/>
</dbReference>
<organism evidence="1">
    <name type="scientific">Hydra vulgaris</name>
    <name type="common">Hydra</name>
    <name type="synonym">Hydra attenuata</name>
    <dbReference type="NCBI Taxonomy" id="6087"/>
    <lineage>
        <taxon>Eukaryota</taxon>
        <taxon>Metazoa</taxon>
        <taxon>Cnidaria</taxon>
        <taxon>Hydrozoa</taxon>
        <taxon>Hydroidolina</taxon>
        <taxon>Anthoathecata</taxon>
        <taxon>Aplanulata</taxon>
        <taxon>Hydridae</taxon>
        <taxon>Hydra</taxon>
    </lineage>
</organism>
<dbReference type="InterPro" id="IPR012340">
    <property type="entry name" value="NA-bd_OB-fold"/>
</dbReference>
<evidence type="ECO:0000313" key="1">
    <source>
        <dbReference type="EMBL" id="CDG69454.1"/>
    </source>
</evidence>
<dbReference type="KEGG" id="hmg:101241512"/>
<dbReference type="OrthoDB" id="5965770at2759"/>
<dbReference type="EMBL" id="HAAD01003222">
    <property type="protein sequence ID" value="CDG69454.1"/>
    <property type="molecule type" value="mRNA"/>
</dbReference>
<name>T2MBC5_HYDVU</name>